<accession>A0A919YS80</accession>
<proteinExistence type="predicted"/>
<dbReference type="RefSeq" id="WP_213518500.1">
    <property type="nucleotide sequence ID" value="NZ_BOSE01000008.1"/>
</dbReference>
<feature type="transmembrane region" description="Helical" evidence="1">
    <location>
        <begin position="110"/>
        <end position="127"/>
    </location>
</feature>
<dbReference type="Proteomes" id="UP000683139">
    <property type="component" value="Unassembled WGS sequence"/>
</dbReference>
<keyword evidence="1" id="KW-0472">Membrane</keyword>
<organism evidence="2 3">
    <name type="scientific">Paenibacillus montaniterrae</name>
    <dbReference type="NCBI Taxonomy" id="429341"/>
    <lineage>
        <taxon>Bacteria</taxon>
        <taxon>Bacillati</taxon>
        <taxon>Bacillota</taxon>
        <taxon>Bacilli</taxon>
        <taxon>Bacillales</taxon>
        <taxon>Paenibacillaceae</taxon>
        <taxon>Paenibacillus</taxon>
    </lineage>
</organism>
<name>A0A919YS80_9BACL</name>
<protein>
    <submittedName>
        <fullName evidence="2">Uncharacterized protein</fullName>
    </submittedName>
</protein>
<evidence type="ECO:0000256" key="1">
    <source>
        <dbReference type="SAM" id="Phobius"/>
    </source>
</evidence>
<dbReference type="AlphaFoldDB" id="A0A919YS80"/>
<feature type="transmembrane region" description="Helical" evidence="1">
    <location>
        <begin position="85"/>
        <end position="104"/>
    </location>
</feature>
<keyword evidence="3" id="KW-1185">Reference proteome</keyword>
<feature type="transmembrane region" description="Helical" evidence="1">
    <location>
        <begin position="53"/>
        <end position="73"/>
    </location>
</feature>
<dbReference type="EMBL" id="BOSE01000008">
    <property type="protein sequence ID" value="GIP18267.1"/>
    <property type="molecule type" value="Genomic_DNA"/>
</dbReference>
<keyword evidence="1" id="KW-0812">Transmembrane</keyword>
<reference evidence="2" key="1">
    <citation type="submission" date="2021-03" db="EMBL/GenBank/DDBJ databases">
        <title>Antimicrobial resistance genes in bacteria isolated from Japanese honey, and their potential for conferring macrolide and lincosamide resistance in the American foulbrood pathogen Paenibacillus larvae.</title>
        <authorList>
            <person name="Okamoto M."/>
            <person name="Kumagai M."/>
            <person name="Kanamori H."/>
            <person name="Takamatsu D."/>
        </authorList>
    </citation>
    <scope>NUCLEOTIDE SEQUENCE</scope>
    <source>
        <strain evidence="2">J40TS1</strain>
    </source>
</reference>
<feature type="transmembrane region" description="Helical" evidence="1">
    <location>
        <begin position="134"/>
        <end position="151"/>
    </location>
</feature>
<comment type="caution">
    <text evidence="2">The sequence shown here is derived from an EMBL/GenBank/DDBJ whole genome shotgun (WGS) entry which is preliminary data.</text>
</comment>
<evidence type="ECO:0000313" key="2">
    <source>
        <dbReference type="EMBL" id="GIP18267.1"/>
    </source>
</evidence>
<feature type="transmembrane region" description="Helical" evidence="1">
    <location>
        <begin position="21"/>
        <end position="41"/>
    </location>
</feature>
<keyword evidence="1" id="KW-1133">Transmembrane helix</keyword>
<evidence type="ECO:0000313" key="3">
    <source>
        <dbReference type="Proteomes" id="UP000683139"/>
    </source>
</evidence>
<sequence>MKQLQIPSYLHELFGERQSRGVIAIILLFGGVLTALLYFVFPEMTAALPLWRCALALLLMFDVFCGCIANFTASTSHYYAARKRHRILFISVHVHLILIALLLSSDIVNALIIWAYTIAAAFIVNALNGKQLQLVTAGLLLAFGLGCMPMLPAIQPYMLAIGSLFMLKVMFSFAVDHYSALSSQ</sequence>
<gene>
    <name evidence="2" type="ORF">J40TS1_39090</name>
</gene>